<dbReference type="STRING" id="65700.SY86_14950"/>
<dbReference type="InterPro" id="IPR005828">
    <property type="entry name" value="MFS_sugar_transport-like"/>
</dbReference>
<evidence type="ECO:0000259" key="6">
    <source>
        <dbReference type="PROSITE" id="PS50850"/>
    </source>
</evidence>
<accession>A0A0M2KHJ6</accession>
<dbReference type="Pfam" id="PF00083">
    <property type="entry name" value="Sugar_tr"/>
    <property type="match status" value="1"/>
</dbReference>
<dbReference type="AlphaFoldDB" id="A0A0M2KHJ6"/>
<keyword evidence="2 5" id="KW-0812">Transmembrane</keyword>
<evidence type="ECO:0000313" key="7">
    <source>
        <dbReference type="EMBL" id="KKF36446.1"/>
    </source>
</evidence>
<organism evidence="7 8">
    <name type="scientific">Erwinia tracheiphila</name>
    <dbReference type="NCBI Taxonomy" id="65700"/>
    <lineage>
        <taxon>Bacteria</taxon>
        <taxon>Pseudomonadati</taxon>
        <taxon>Pseudomonadota</taxon>
        <taxon>Gammaproteobacteria</taxon>
        <taxon>Enterobacterales</taxon>
        <taxon>Erwiniaceae</taxon>
        <taxon>Erwinia</taxon>
    </lineage>
</organism>
<comment type="subcellular location">
    <subcellularLocation>
        <location evidence="1">Membrane</location>
    </subcellularLocation>
</comment>
<evidence type="ECO:0000256" key="3">
    <source>
        <dbReference type="ARBA" id="ARBA00022989"/>
    </source>
</evidence>
<dbReference type="PROSITE" id="PS50850">
    <property type="entry name" value="MFS"/>
    <property type="match status" value="1"/>
</dbReference>
<feature type="transmembrane region" description="Helical" evidence="5">
    <location>
        <begin position="27"/>
        <end position="52"/>
    </location>
</feature>
<evidence type="ECO:0000256" key="1">
    <source>
        <dbReference type="ARBA" id="ARBA00004370"/>
    </source>
</evidence>
<protein>
    <recommendedName>
        <fullName evidence="6">Major facilitator superfamily (MFS) profile domain-containing protein</fullName>
    </recommendedName>
</protein>
<keyword evidence="8" id="KW-1185">Reference proteome</keyword>
<sequence length="99" mass="10209">MTETSHSGQSGNAAGASLQPTEPLVKVIILIATLGGLLFGYDTGVIAGALLFMKHDLHLTSLTASMVTNFLILDSAIGAVFADRFGLNILPAGEDTIHG</sequence>
<keyword evidence="3 5" id="KW-1133">Transmembrane helix</keyword>
<feature type="transmembrane region" description="Helical" evidence="5">
    <location>
        <begin position="59"/>
        <end position="82"/>
    </location>
</feature>
<dbReference type="PATRIC" id="fig|65700.7.peg.3755"/>
<name>A0A0M2KHJ6_9GAMM</name>
<evidence type="ECO:0000256" key="4">
    <source>
        <dbReference type="ARBA" id="ARBA00023136"/>
    </source>
</evidence>
<evidence type="ECO:0000256" key="2">
    <source>
        <dbReference type="ARBA" id="ARBA00022692"/>
    </source>
</evidence>
<dbReference type="EMBL" id="JXNU01000003">
    <property type="protein sequence ID" value="KKF36446.1"/>
    <property type="molecule type" value="Genomic_DNA"/>
</dbReference>
<gene>
    <name evidence="7" type="ORF">SY86_14950</name>
</gene>
<dbReference type="GO" id="GO:0016020">
    <property type="term" value="C:membrane"/>
    <property type="evidence" value="ECO:0007669"/>
    <property type="project" value="UniProtKB-SubCell"/>
</dbReference>
<feature type="domain" description="Major facilitator superfamily (MFS) profile" evidence="6">
    <location>
        <begin position="28"/>
        <end position="99"/>
    </location>
</feature>
<dbReference type="SUPFAM" id="SSF103473">
    <property type="entry name" value="MFS general substrate transporter"/>
    <property type="match status" value="1"/>
</dbReference>
<dbReference type="Proteomes" id="UP000033924">
    <property type="component" value="Unassembled WGS sequence"/>
</dbReference>
<dbReference type="Gene3D" id="1.20.1250.20">
    <property type="entry name" value="MFS general substrate transporter like domains"/>
    <property type="match status" value="1"/>
</dbReference>
<evidence type="ECO:0000313" key="8">
    <source>
        <dbReference type="Proteomes" id="UP000033924"/>
    </source>
</evidence>
<dbReference type="InterPro" id="IPR036259">
    <property type="entry name" value="MFS_trans_sf"/>
</dbReference>
<evidence type="ECO:0000256" key="5">
    <source>
        <dbReference type="SAM" id="Phobius"/>
    </source>
</evidence>
<keyword evidence="4 5" id="KW-0472">Membrane</keyword>
<dbReference type="InterPro" id="IPR020846">
    <property type="entry name" value="MFS_dom"/>
</dbReference>
<comment type="caution">
    <text evidence="7">The sequence shown here is derived from an EMBL/GenBank/DDBJ whole genome shotgun (WGS) entry which is preliminary data.</text>
</comment>
<dbReference type="GO" id="GO:0022857">
    <property type="term" value="F:transmembrane transporter activity"/>
    <property type="evidence" value="ECO:0007669"/>
    <property type="project" value="InterPro"/>
</dbReference>
<proteinExistence type="predicted"/>
<reference evidence="7 8" key="1">
    <citation type="submission" date="2015-01" db="EMBL/GenBank/DDBJ databases">
        <title>Erwinia tracheiphila.</title>
        <authorList>
            <person name="Shapiro L.R."/>
        </authorList>
    </citation>
    <scope>NUCLEOTIDE SEQUENCE [LARGE SCALE GENOMIC DNA]</scope>
    <source>
        <strain evidence="7 8">BuffGH</strain>
    </source>
</reference>